<organism evidence="1 2">
    <name type="scientific">Cardiobacterium valvarum F0432</name>
    <dbReference type="NCBI Taxonomy" id="797473"/>
    <lineage>
        <taxon>Bacteria</taxon>
        <taxon>Pseudomonadati</taxon>
        <taxon>Pseudomonadota</taxon>
        <taxon>Gammaproteobacteria</taxon>
        <taxon>Cardiobacteriales</taxon>
        <taxon>Cardiobacteriaceae</taxon>
        <taxon>Cardiobacterium</taxon>
    </lineage>
</organism>
<gene>
    <name evidence="1" type="ORF">HMPREF9080_01399</name>
</gene>
<accession>G9ZF46</accession>
<evidence type="ECO:0000313" key="2">
    <source>
        <dbReference type="Proteomes" id="UP000004750"/>
    </source>
</evidence>
<sequence length="58" mass="6114">MKDPARAGSFLSGTVKQRKCWTRSSGVMAVFVASAGGCYEKPRLGGVFCRCLLMGVAA</sequence>
<protein>
    <submittedName>
        <fullName evidence="1">Uncharacterized protein</fullName>
    </submittedName>
</protein>
<dbReference type="HOGENOM" id="CLU_2970967_0_0_6"/>
<dbReference type="EMBL" id="AGCM01000076">
    <property type="protein sequence ID" value="EHM54151.1"/>
    <property type="molecule type" value="Genomic_DNA"/>
</dbReference>
<dbReference type="Proteomes" id="UP000004750">
    <property type="component" value="Unassembled WGS sequence"/>
</dbReference>
<reference evidence="1 2" key="1">
    <citation type="submission" date="2011-08" db="EMBL/GenBank/DDBJ databases">
        <authorList>
            <person name="Weinstock G."/>
            <person name="Sodergren E."/>
            <person name="Clifton S."/>
            <person name="Fulton L."/>
            <person name="Fulton B."/>
            <person name="Courtney L."/>
            <person name="Fronick C."/>
            <person name="Harrison M."/>
            <person name="Strong C."/>
            <person name="Farmer C."/>
            <person name="Delahaunty K."/>
            <person name="Markovic C."/>
            <person name="Hall O."/>
            <person name="Minx P."/>
            <person name="Tomlinson C."/>
            <person name="Mitreva M."/>
            <person name="Hou S."/>
            <person name="Chen J."/>
            <person name="Wollam A."/>
            <person name="Pepin K.H."/>
            <person name="Johnson M."/>
            <person name="Bhonagiri V."/>
            <person name="Zhang X."/>
            <person name="Suruliraj S."/>
            <person name="Warren W."/>
            <person name="Chinwalla A."/>
            <person name="Mardis E.R."/>
            <person name="Wilson R.K."/>
        </authorList>
    </citation>
    <scope>NUCLEOTIDE SEQUENCE [LARGE SCALE GENOMIC DNA]</scope>
    <source>
        <strain evidence="1 2">F0432</strain>
    </source>
</reference>
<evidence type="ECO:0000313" key="1">
    <source>
        <dbReference type="EMBL" id="EHM54151.1"/>
    </source>
</evidence>
<proteinExistence type="predicted"/>
<dbReference type="STRING" id="797473.HMPREF9080_01399"/>
<name>G9ZF46_9GAMM</name>
<comment type="caution">
    <text evidence="1">The sequence shown here is derived from an EMBL/GenBank/DDBJ whole genome shotgun (WGS) entry which is preliminary data.</text>
</comment>
<dbReference type="AlphaFoldDB" id="G9ZF46"/>